<dbReference type="KEGG" id="csol:105363567"/>
<dbReference type="InterPro" id="IPR036869">
    <property type="entry name" value="J_dom_sf"/>
</dbReference>
<gene>
    <name evidence="8" type="primary">LOC105363567</name>
</gene>
<dbReference type="GO" id="GO:0008198">
    <property type="term" value="F:ferrous iron binding"/>
    <property type="evidence" value="ECO:0007669"/>
    <property type="project" value="TreeGrafter"/>
</dbReference>
<dbReference type="GeneID" id="105363567"/>
<evidence type="ECO:0000313" key="7">
    <source>
        <dbReference type="Proteomes" id="UP000695007"/>
    </source>
</evidence>
<proteinExistence type="inferred from homology"/>
<evidence type="ECO:0000259" key="5">
    <source>
        <dbReference type="PROSITE" id="PS50076"/>
    </source>
</evidence>
<comment type="similarity">
    <text evidence="1">Belongs to the DPH4 family.</text>
</comment>
<sequence>MTDYDYDIKKDLYNILGCLPNSSSEEIKQAYHRKILESHPDKNENSHQNIKIFHDVKAAWEILGNTDRRRKYDAKFKQIQLEAEGELIYANLLPNDLEETEDIDTLSYQCRCGNSYIVQKTDLEQTNCVLHIPCQECTFVIAVET</sequence>
<name>A0AAJ6YK94_9HYME</name>
<dbReference type="AlphaFoldDB" id="A0AAJ6YK94"/>
<evidence type="ECO:0000256" key="4">
    <source>
        <dbReference type="ARBA" id="ARBA00023004"/>
    </source>
</evidence>
<dbReference type="Pfam" id="PF00226">
    <property type="entry name" value="DnaJ"/>
    <property type="match status" value="1"/>
</dbReference>
<accession>A0AAJ6YK94</accession>
<feature type="domain" description="DPH-type MB" evidence="6">
    <location>
        <begin position="88"/>
        <end position="145"/>
    </location>
</feature>
<dbReference type="Gene3D" id="1.10.287.110">
    <property type="entry name" value="DnaJ domain"/>
    <property type="match status" value="1"/>
</dbReference>
<dbReference type="PANTHER" id="PTHR45255:SF1">
    <property type="entry name" value="DNAJ HOMOLOG SUBFAMILY C MEMBER 24"/>
    <property type="match status" value="1"/>
</dbReference>
<protein>
    <submittedName>
        <fullName evidence="8">DnaJ homolog subfamily C member 24-like</fullName>
    </submittedName>
</protein>
<dbReference type="SUPFAM" id="SSF46565">
    <property type="entry name" value="Chaperone J-domain"/>
    <property type="match status" value="1"/>
</dbReference>
<dbReference type="InterPro" id="IPR018253">
    <property type="entry name" value="DnaJ_domain_CS"/>
</dbReference>
<dbReference type="GO" id="GO:0001671">
    <property type="term" value="F:ATPase activator activity"/>
    <property type="evidence" value="ECO:0007669"/>
    <property type="project" value="TreeGrafter"/>
</dbReference>
<dbReference type="InterPro" id="IPR001623">
    <property type="entry name" value="DnaJ_domain"/>
</dbReference>
<keyword evidence="3" id="KW-0862">Zinc</keyword>
<keyword evidence="7" id="KW-1185">Reference proteome</keyword>
<dbReference type="PROSITE" id="PS51074">
    <property type="entry name" value="DPH_MB"/>
    <property type="match status" value="1"/>
</dbReference>
<dbReference type="SMART" id="SM00271">
    <property type="entry name" value="DnaJ"/>
    <property type="match status" value="1"/>
</dbReference>
<keyword evidence="2" id="KW-0479">Metal-binding</keyword>
<dbReference type="RefSeq" id="XP_011499602.1">
    <property type="nucleotide sequence ID" value="XM_011501300.1"/>
</dbReference>
<dbReference type="PROSITE" id="PS50076">
    <property type="entry name" value="DNAJ_2"/>
    <property type="match status" value="1"/>
</dbReference>
<dbReference type="SUPFAM" id="SSF144217">
    <property type="entry name" value="CSL zinc finger"/>
    <property type="match status" value="1"/>
</dbReference>
<evidence type="ECO:0000256" key="1">
    <source>
        <dbReference type="ARBA" id="ARBA00006169"/>
    </source>
</evidence>
<evidence type="ECO:0000256" key="2">
    <source>
        <dbReference type="ARBA" id="ARBA00022723"/>
    </source>
</evidence>
<evidence type="ECO:0000259" key="6">
    <source>
        <dbReference type="PROSITE" id="PS51074"/>
    </source>
</evidence>
<dbReference type="PROSITE" id="PS00636">
    <property type="entry name" value="DNAJ_1"/>
    <property type="match status" value="1"/>
</dbReference>
<dbReference type="Proteomes" id="UP000695007">
    <property type="component" value="Unplaced"/>
</dbReference>
<evidence type="ECO:0000256" key="3">
    <source>
        <dbReference type="ARBA" id="ARBA00022833"/>
    </source>
</evidence>
<dbReference type="InterPro" id="IPR036671">
    <property type="entry name" value="DPH_MB_sf"/>
</dbReference>
<dbReference type="PRINTS" id="PR00625">
    <property type="entry name" value="JDOMAIN"/>
</dbReference>
<keyword evidence="4" id="KW-0408">Iron</keyword>
<dbReference type="CDD" id="cd06257">
    <property type="entry name" value="DnaJ"/>
    <property type="match status" value="1"/>
</dbReference>
<dbReference type="InterPro" id="IPR007872">
    <property type="entry name" value="DPH_MB_dom"/>
</dbReference>
<dbReference type="Pfam" id="PF05207">
    <property type="entry name" value="Zn_ribbon_CSL"/>
    <property type="match status" value="1"/>
</dbReference>
<feature type="domain" description="J" evidence="5">
    <location>
        <begin position="11"/>
        <end position="76"/>
    </location>
</feature>
<organism evidence="7 8">
    <name type="scientific">Ceratosolen solmsi marchali</name>
    <dbReference type="NCBI Taxonomy" id="326594"/>
    <lineage>
        <taxon>Eukaryota</taxon>
        <taxon>Metazoa</taxon>
        <taxon>Ecdysozoa</taxon>
        <taxon>Arthropoda</taxon>
        <taxon>Hexapoda</taxon>
        <taxon>Insecta</taxon>
        <taxon>Pterygota</taxon>
        <taxon>Neoptera</taxon>
        <taxon>Endopterygota</taxon>
        <taxon>Hymenoptera</taxon>
        <taxon>Apocrita</taxon>
        <taxon>Proctotrupomorpha</taxon>
        <taxon>Chalcidoidea</taxon>
        <taxon>Agaonidae</taxon>
        <taxon>Agaoninae</taxon>
        <taxon>Ceratosolen</taxon>
    </lineage>
</organism>
<evidence type="ECO:0000313" key="8">
    <source>
        <dbReference type="RefSeq" id="XP_011499602.1"/>
    </source>
</evidence>
<dbReference type="PANTHER" id="PTHR45255">
    <property type="entry name" value="DNAJ HOMOLOG SUBFAMILY C MEMBER 24"/>
    <property type="match status" value="1"/>
</dbReference>
<reference evidence="8" key="1">
    <citation type="submission" date="2025-08" db="UniProtKB">
        <authorList>
            <consortium name="RefSeq"/>
        </authorList>
    </citation>
    <scope>IDENTIFICATION</scope>
</reference>
<dbReference type="Gene3D" id="3.10.660.10">
    <property type="entry name" value="DPH Zinc finger"/>
    <property type="match status" value="1"/>
</dbReference>